<protein>
    <recommendedName>
        <fullName evidence="2">DUF4806 domain-containing protein</fullName>
    </recommendedName>
</protein>
<accession>A0A835G2U7</accession>
<dbReference type="AlphaFoldDB" id="A0A835G2U7"/>
<proteinExistence type="predicted"/>
<comment type="caution">
    <text evidence="3">The sequence shown here is derived from an EMBL/GenBank/DDBJ whole genome shotgun (WGS) entry which is preliminary data.</text>
</comment>
<gene>
    <name evidence="3" type="ORF">HW555_014130</name>
</gene>
<feature type="domain" description="DUF4806" evidence="2">
    <location>
        <begin position="211"/>
        <end position="298"/>
    </location>
</feature>
<dbReference type="OrthoDB" id="6369905at2759"/>
<organism evidence="3 4">
    <name type="scientific">Spodoptera exigua</name>
    <name type="common">Beet armyworm</name>
    <name type="synonym">Noctua fulgens</name>
    <dbReference type="NCBI Taxonomy" id="7107"/>
    <lineage>
        <taxon>Eukaryota</taxon>
        <taxon>Metazoa</taxon>
        <taxon>Ecdysozoa</taxon>
        <taxon>Arthropoda</taxon>
        <taxon>Hexapoda</taxon>
        <taxon>Insecta</taxon>
        <taxon>Pterygota</taxon>
        <taxon>Neoptera</taxon>
        <taxon>Endopterygota</taxon>
        <taxon>Lepidoptera</taxon>
        <taxon>Glossata</taxon>
        <taxon>Ditrysia</taxon>
        <taxon>Noctuoidea</taxon>
        <taxon>Noctuidae</taxon>
        <taxon>Amphipyrinae</taxon>
        <taxon>Spodoptera</taxon>
    </lineage>
</organism>
<dbReference type="InterPro" id="IPR032071">
    <property type="entry name" value="DUF4806"/>
</dbReference>
<keyword evidence="4" id="KW-1185">Reference proteome</keyword>
<feature type="region of interest" description="Disordered" evidence="1">
    <location>
        <begin position="332"/>
        <end position="354"/>
    </location>
</feature>
<evidence type="ECO:0000259" key="2">
    <source>
        <dbReference type="Pfam" id="PF16064"/>
    </source>
</evidence>
<evidence type="ECO:0000256" key="1">
    <source>
        <dbReference type="SAM" id="MobiDB-lite"/>
    </source>
</evidence>
<dbReference type="EMBL" id="JACKWZ010000865">
    <property type="protein sequence ID" value="KAF9404863.1"/>
    <property type="molecule type" value="Genomic_DNA"/>
</dbReference>
<reference evidence="3" key="1">
    <citation type="submission" date="2020-08" db="EMBL/GenBank/DDBJ databases">
        <title>Spodoptera exigua strain:BAW_Kor-Di-RS1 Genome sequencing and assembly.</title>
        <authorList>
            <person name="Kim J."/>
            <person name="Nam H.Y."/>
            <person name="Kwon M."/>
            <person name="Choi J.H."/>
            <person name="Cho S.R."/>
            <person name="Kim G.-H."/>
        </authorList>
    </citation>
    <scope>NUCLEOTIDE SEQUENCE</scope>
    <source>
        <strain evidence="3">BAW_Kor-Di-RS1</strain>
        <tissue evidence="3">Whole-body</tissue>
    </source>
</reference>
<evidence type="ECO:0000313" key="4">
    <source>
        <dbReference type="Proteomes" id="UP000648187"/>
    </source>
</evidence>
<dbReference type="Proteomes" id="UP000648187">
    <property type="component" value="Unassembled WGS sequence"/>
</dbReference>
<name>A0A835G2U7_SPOEX</name>
<dbReference type="Pfam" id="PF16064">
    <property type="entry name" value="DUF4806"/>
    <property type="match status" value="1"/>
</dbReference>
<sequence>MPYKVVQTIENGKICLSVVPNNWEKEGTLSWPPRSEASSMLDENSVPGKNWSTFPCIVKRICNTYKAAGLAVKAMENVTDTDEEVPTRVIPLPQENDAVLDLNHLMEVDGDSTAVVSPITVTISDNAMADRISLTDVNASFLLKNDNEEVIKNQAKIMEILQDVQNTQKRILQQLARHEVQFIELLNKMADCSVTTMTRTNCESSVEERFPPIKTVEELFQLEDNLKDPEFRSKYYKIMSTLCSPGLGAKGTNICYKVIDYFFTRELLTLVSWSGNSRDQNEKIAFKFFTQTRQMFFSVIHNADSTISQLETDNFMKAIIKNSRQRFQATLKPVSVSTPTNRKKRTTNSKSLSDAAESNIECAADVEVEQHSVNVDEQLLISHI</sequence>
<evidence type="ECO:0000313" key="3">
    <source>
        <dbReference type="EMBL" id="KAF9404863.1"/>
    </source>
</evidence>